<evidence type="ECO:0000256" key="1">
    <source>
        <dbReference type="ARBA" id="ARBA00022786"/>
    </source>
</evidence>
<accession>A0A7M6DL08</accession>
<evidence type="ECO:0000313" key="4">
    <source>
        <dbReference type="Proteomes" id="UP000594262"/>
    </source>
</evidence>
<dbReference type="GeneID" id="136815494"/>
<dbReference type="PANTHER" id="PTHR12904:SF23">
    <property type="entry name" value="PROTEIN ZER-1 HOMOLOG"/>
    <property type="match status" value="1"/>
</dbReference>
<dbReference type="InterPro" id="IPR011989">
    <property type="entry name" value="ARM-like"/>
</dbReference>
<reference evidence="3" key="1">
    <citation type="submission" date="2021-01" db="UniProtKB">
        <authorList>
            <consortium name="EnsemblMetazoa"/>
        </authorList>
    </citation>
    <scope>IDENTIFICATION</scope>
</reference>
<proteinExistence type="predicted"/>
<dbReference type="SUPFAM" id="SSF48371">
    <property type="entry name" value="ARM repeat"/>
    <property type="match status" value="1"/>
</dbReference>
<dbReference type="PANTHER" id="PTHR12904">
    <property type="match status" value="1"/>
</dbReference>
<dbReference type="InterPro" id="IPR051341">
    <property type="entry name" value="Zyg-11_UBL_adapter"/>
</dbReference>
<dbReference type="GO" id="GO:0031462">
    <property type="term" value="C:Cul2-RING ubiquitin ligase complex"/>
    <property type="evidence" value="ECO:0007669"/>
    <property type="project" value="TreeGrafter"/>
</dbReference>
<name>A0A7M6DL08_9CNID</name>
<dbReference type="Proteomes" id="UP000594262">
    <property type="component" value="Unplaced"/>
</dbReference>
<dbReference type="InterPro" id="IPR055142">
    <property type="entry name" value="ZER1-like_C"/>
</dbReference>
<dbReference type="InterPro" id="IPR016024">
    <property type="entry name" value="ARM-type_fold"/>
</dbReference>
<keyword evidence="1" id="KW-0833">Ubl conjugation pathway</keyword>
<evidence type="ECO:0000313" key="3">
    <source>
        <dbReference type="EnsemblMetazoa" id="CLYHEMP014524.1"/>
    </source>
</evidence>
<dbReference type="Pfam" id="PF22964">
    <property type="entry name" value="ZER1-like_2nd"/>
    <property type="match status" value="1"/>
</dbReference>
<dbReference type="RefSeq" id="XP_066928047.1">
    <property type="nucleotide sequence ID" value="XM_067071946.1"/>
</dbReference>
<dbReference type="OrthoDB" id="5783533at2759"/>
<dbReference type="EnsemblMetazoa" id="CLYHEMT014524.1">
    <property type="protein sequence ID" value="CLYHEMP014524.1"/>
    <property type="gene ID" value="CLYHEMG014524"/>
</dbReference>
<feature type="domain" description="Protein zer-1 homolog-like C-terminal" evidence="2">
    <location>
        <begin position="398"/>
        <end position="751"/>
    </location>
</feature>
<keyword evidence="4" id="KW-1185">Reference proteome</keyword>
<dbReference type="SUPFAM" id="SSF52047">
    <property type="entry name" value="RNI-like"/>
    <property type="match status" value="1"/>
</dbReference>
<sequence length="761" mass="87179">MEDIEICFQPKKLQCQCINVCVKHPVECLQGKPTDRCHQNEAEESSMDIDMDNAVQSDGCYHNLELKRNIFIPDNICEGIFQQIIKQYPEQYINLFVDTSKCRLTSIDLSTSETKYPLQDSDLISKLFDHPLKEINLSGCKTLSPSLNSLQKCASTLQILDLSSVTGVRWCLILQNLKQLWRLNLQNTDIGYLHEHMKEIGNLKNLKWLDLSCTCINNEGLVELLPLSSSLTWLSLYNCEFVTDEENLLQLLPQLTSLVHLDLSKKPVSDNNTIQNEKNNRIVTTDVLKILAGLPKLLSLDISGSTGLTEDDLLPFLQRSEKLKFLGLSSTGLSFHRNLPAEKVTGEANEEQLLNSLEIYKNRQRYVSIALRKLFTLARLQSCDNVRRCLELIVNSMQIYPRSDSINIAATASIYHLSREQHVANSDKELRKKIVEVVLDSMSNLKNVLQLQKNCCLTLCNFKIPVELEFVLFRVADLLLEALRNHKDDYLRRIAIMLFNTIVCQNFENQKREIGYLGAVKTILNIIQEKLETRESDQLLETCWSSLWNMTDETPENCRDFLDFGGRRMFVKSLELYPNALELHRNIMGLMGNVGEVKELRSRLMTDEYINIFIGLLSDDTNRLEVSYNSCGLLSHILSDGEEAWTITSITRDECMLKIIECIDRWNLAAQRNINYRSFKPILRLLACVHAPAAQHWAVWALANLTKVYPHKYCKLIEQEGGLELINQILQNGDVYVRTRWLGQSVLENCANASKYDSNIV</sequence>
<organism evidence="3 4">
    <name type="scientific">Clytia hemisphaerica</name>
    <dbReference type="NCBI Taxonomy" id="252671"/>
    <lineage>
        <taxon>Eukaryota</taxon>
        <taxon>Metazoa</taxon>
        <taxon>Cnidaria</taxon>
        <taxon>Hydrozoa</taxon>
        <taxon>Hydroidolina</taxon>
        <taxon>Leptothecata</taxon>
        <taxon>Obeliida</taxon>
        <taxon>Clytiidae</taxon>
        <taxon>Clytia</taxon>
    </lineage>
</organism>
<evidence type="ECO:0000259" key="2">
    <source>
        <dbReference type="Pfam" id="PF22964"/>
    </source>
</evidence>
<dbReference type="AlphaFoldDB" id="A0A7M6DL08"/>
<dbReference type="InterPro" id="IPR032675">
    <property type="entry name" value="LRR_dom_sf"/>
</dbReference>
<dbReference type="Gene3D" id="3.80.10.10">
    <property type="entry name" value="Ribonuclease Inhibitor"/>
    <property type="match status" value="1"/>
</dbReference>
<dbReference type="Gene3D" id="1.25.10.10">
    <property type="entry name" value="Leucine-rich Repeat Variant"/>
    <property type="match status" value="1"/>
</dbReference>
<protein>
    <recommendedName>
        <fullName evidence="2">Protein zer-1 homolog-like C-terminal domain-containing protein</fullName>
    </recommendedName>
</protein>